<keyword evidence="2" id="KW-0378">Hydrolase</keyword>
<evidence type="ECO:0000259" key="1">
    <source>
        <dbReference type="Pfam" id="PF12697"/>
    </source>
</evidence>
<dbReference type="PANTHER" id="PTHR37017">
    <property type="entry name" value="AB HYDROLASE-1 DOMAIN-CONTAINING PROTEIN-RELATED"/>
    <property type="match status" value="1"/>
</dbReference>
<dbReference type="InterPro" id="IPR052897">
    <property type="entry name" value="Sec-Metab_Biosynth_Hydrolase"/>
</dbReference>
<name>A0ABU9WTV6_9BURK</name>
<feature type="domain" description="AB hydrolase-1" evidence="1">
    <location>
        <begin position="52"/>
        <end position="153"/>
    </location>
</feature>
<dbReference type="InterPro" id="IPR029058">
    <property type="entry name" value="AB_hydrolase_fold"/>
</dbReference>
<dbReference type="SUPFAM" id="SSF53474">
    <property type="entry name" value="alpha/beta-Hydrolases"/>
    <property type="match status" value="1"/>
</dbReference>
<proteinExistence type="predicted"/>
<reference evidence="2 3" key="1">
    <citation type="submission" date="2024-05" db="EMBL/GenBank/DDBJ databases">
        <title>Burkholderia sp. Nov. a novel bacteria isolated from rhizosphere soil of Camellia sinensis.</title>
        <authorList>
            <person name="Dong Y."/>
        </authorList>
    </citation>
    <scope>NUCLEOTIDE SEQUENCE [LARGE SCALE GENOMIC DNA]</scope>
    <source>
        <strain evidence="2 3">GS2Y</strain>
    </source>
</reference>
<dbReference type="Gene3D" id="3.40.50.1820">
    <property type="entry name" value="alpha/beta hydrolase"/>
    <property type="match status" value="1"/>
</dbReference>
<dbReference type="Proteomes" id="UP001466933">
    <property type="component" value="Unassembled WGS sequence"/>
</dbReference>
<gene>
    <name evidence="2" type="ORF">VOI36_30355</name>
</gene>
<dbReference type="PANTHER" id="PTHR37017:SF11">
    <property type="entry name" value="ESTERASE_LIPASE_THIOESTERASE DOMAIN-CONTAINING PROTEIN"/>
    <property type="match status" value="1"/>
</dbReference>
<evidence type="ECO:0000313" key="3">
    <source>
        <dbReference type="Proteomes" id="UP001466933"/>
    </source>
</evidence>
<dbReference type="GO" id="GO:0016787">
    <property type="term" value="F:hydrolase activity"/>
    <property type="evidence" value="ECO:0007669"/>
    <property type="project" value="UniProtKB-KW"/>
</dbReference>
<dbReference type="RefSeq" id="WP_343494564.1">
    <property type="nucleotide sequence ID" value="NZ_JBCPYA010000016.1"/>
</dbReference>
<dbReference type="InterPro" id="IPR000073">
    <property type="entry name" value="AB_hydrolase_1"/>
</dbReference>
<accession>A0ABU9WTV6</accession>
<organism evidence="2 3">
    <name type="scientific">Burkholderia theae</name>
    <dbReference type="NCBI Taxonomy" id="3143496"/>
    <lineage>
        <taxon>Bacteria</taxon>
        <taxon>Pseudomonadati</taxon>
        <taxon>Pseudomonadota</taxon>
        <taxon>Betaproteobacteria</taxon>
        <taxon>Burkholderiales</taxon>
        <taxon>Burkholderiaceae</taxon>
        <taxon>Burkholderia</taxon>
    </lineage>
</organism>
<keyword evidence="3" id="KW-1185">Reference proteome</keyword>
<protein>
    <submittedName>
        <fullName evidence="2">Alpha/beta hydrolase</fullName>
    </submittedName>
</protein>
<evidence type="ECO:0000313" key="2">
    <source>
        <dbReference type="EMBL" id="MEN2474220.1"/>
    </source>
</evidence>
<dbReference type="EMBL" id="JBCPYA010000016">
    <property type="protein sequence ID" value="MEN2474220.1"/>
    <property type="molecule type" value="Genomic_DNA"/>
</dbReference>
<comment type="caution">
    <text evidence="2">The sequence shown here is derived from an EMBL/GenBank/DDBJ whole genome shotgun (WGS) entry which is preliminary data.</text>
</comment>
<sequence length="160" mass="17569">MEFCRPSFKPPGAGDQRQGSAAIVITSFHRVRPLRSYAPSADPNRTDRKSCRYPPGRWLRVMCLTVSKTANRPILQTNRLGATRASTNVKSLGGAIGQPAWRNKPSWYIVVADDRAISPKLEATMAQAIHATTETIKASHVAMLSHPRELADVIERAAGH</sequence>
<dbReference type="Pfam" id="PF12697">
    <property type="entry name" value="Abhydrolase_6"/>
    <property type="match status" value="1"/>
</dbReference>